<gene>
    <name evidence="1" type="ordered locus">Tneu_1949</name>
</gene>
<dbReference type="STRING" id="444157.Tneu_1949"/>
<dbReference type="OrthoDB" id="27083at2157"/>
<dbReference type="AlphaFoldDB" id="B1YC10"/>
<name>B1YC10_PYRNV</name>
<proteinExistence type="predicted"/>
<evidence type="ECO:0000313" key="1">
    <source>
        <dbReference type="EMBL" id="ACB40864.1"/>
    </source>
</evidence>
<protein>
    <submittedName>
        <fullName evidence="1">Uncharacterized protein</fullName>
    </submittedName>
</protein>
<dbReference type="KEGG" id="tne:Tneu_1949"/>
<dbReference type="eggNOG" id="arCOG05441">
    <property type="taxonomic scope" value="Archaea"/>
</dbReference>
<dbReference type="EMBL" id="CP001014">
    <property type="protein sequence ID" value="ACB40864.1"/>
    <property type="molecule type" value="Genomic_DNA"/>
</dbReference>
<dbReference type="Proteomes" id="UP000001694">
    <property type="component" value="Chromosome"/>
</dbReference>
<sequence>MDFSCFRRGCTTADHLSEFDYCTSRFGAERVKKALVDLAPEHMAVLQRFRLNWLSTKNPVYMFLSGSVVVDCIWEDSLCRHLEAIRSAGAADRAGSLYYLPYTLLSEEVVENLPLPEVSEEEYEIKKFFVVSLRGVSGEGEAVENLARFLEAAPVFLGRRVARVVRGVPHIPQLANRYTEKIDILLKSTDGALTGFGYMDVSKTHHLGFSKAKSLLLYGLDYVVVLHPYVDRAFHREVANRVKNRWDISEVGYAVFNPLEEELYFYKLPRPNRYLRMSASAQRQSSIIRSYIESL</sequence>
<dbReference type="RefSeq" id="WP_012351283.1">
    <property type="nucleotide sequence ID" value="NC_010525.1"/>
</dbReference>
<accession>B1YC10</accession>
<keyword evidence="2" id="KW-1185">Reference proteome</keyword>
<dbReference type="HOGENOM" id="CLU_958537_0_0_2"/>
<organism evidence="1 2">
    <name type="scientific">Pyrobaculum neutrophilum (strain DSM 2338 / JCM 9278 / NBRC 100436 / V24Sta)</name>
    <name type="common">Thermoproteus neutrophilus</name>
    <dbReference type="NCBI Taxonomy" id="444157"/>
    <lineage>
        <taxon>Archaea</taxon>
        <taxon>Thermoproteota</taxon>
        <taxon>Thermoprotei</taxon>
        <taxon>Thermoproteales</taxon>
        <taxon>Thermoproteaceae</taxon>
        <taxon>Pyrobaculum</taxon>
    </lineage>
</organism>
<reference evidence="1" key="1">
    <citation type="submission" date="2008-03" db="EMBL/GenBank/DDBJ databases">
        <title>Complete sequence of Thermoproteus neutrophilus V24Sta.</title>
        <authorList>
            <consortium name="US DOE Joint Genome Institute"/>
            <person name="Copeland A."/>
            <person name="Lucas S."/>
            <person name="Lapidus A."/>
            <person name="Glavina del Rio T."/>
            <person name="Dalin E."/>
            <person name="Tice H."/>
            <person name="Bruce D."/>
            <person name="Goodwin L."/>
            <person name="Pitluck S."/>
            <person name="Sims D."/>
            <person name="Brettin T."/>
            <person name="Detter J.C."/>
            <person name="Han C."/>
            <person name="Kuske C.R."/>
            <person name="Schmutz J."/>
            <person name="Larimer F."/>
            <person name="Land M."/>
            <person name="Hauser L."/>
            <person name="Kyrpides N."/>
            <person name="Mikhailova N."/>
            <person name="Biddle J.F."/>
            <person name="Zhang Z."/>
            <person name="Fitz-Gibbon S.T."/>
            <person name="Lowe T.M."/>
            <person name="Saltikov C."/>
            <person name="House C.H."/>
            <person name="Richardson P."/>
        </authorList>
    </citation>
    <scope>NUCLEOTIDE SEQUENCE [LARGE SCALE GENOMIC DNA]</scope>
    <source>
        <strain evidence="1">V24Sta</strain>
    </source>
</reference>
<evidence type="ECO:0000313" key="2">
    <source>
        <dbReference type="Proteomes" id="UP000001694"/>
    </source>
</evidence>
<dbReference type="GeneID" id="6164425"/>